<proteinExistence type="predicted"/>
<dbReference type="EMBL" id="QHLZ01000017">
    <property type="protein sequence ID" value="PXA64009.1"/>
    <property type="molecule type" value="Genomic_DNA"/>
</dbReference>
<accession>A0A2V3DNF1</accession>
<dbReference type="Proteomes" id="UP000246303">
    <property type="component" value="Unassembled WGS sequence"/>
</dbReference>
<name>A0A2V3DNF1_9MICC</name>
<sequence>MASKDAFQWIECSVDDSPTNVKTVAERYWSITRPWALHSKARAQFFIELQSGRALNLHAGVPCIHC</sequence>
<organism evidence="1 2">
    <name type="scientific">Arthrobacter psychrochitiniphilus</name>
    <dbReference type="NCBI Taxonomy" id="291045"/>
    <lineage>
        <taxon>Bacteria</taxon>
        <taxon>Bacillati</taxon>
        <taxon>Actinomycetota</taxon>
        <taxon>Actinomycetes</taxon>
        <taxon>Micrococcales</taxon>
        <taxon>Micrococcaceae</taxon>
        <taxon>Arthrobacter</taxon>
    </lineage>
</organism>
<comment type="caution">
    <text evidence="1">The sequence shown here is derived from an EMBL/GenBank/DDBJ whole genome shotgun (WGS) entry which is preliminary data.</text>
</comment>
<evidence type="ECO:0000313" key="2">
    <source>
        <dbReference type="Proteomes" id="UP000246303"/>
    </source>
</evidence>
<gene>
    <name evidence="1" type="ORF">CVS29_17300</name>
</gene>
<protein>
    <submittedName>
        <fullName evidence="1">Uncharacterized protein</fullName>
    </submittedName>
</protein>
<keyword evidence="2" id="KW-1185">Reference proteome</keyword>
<reference evidence="1 2" key="1">
    <citation type="submission" date="2018-05" db="EMBL/GenBank/DDBJ databases">
        <title>Genetic diversity of glacier-inhabiting Cryobacterium bacteria in China and description of Cryobacterium mengkeensis sp. nov. and Arthrobacter glacialis sp. nov.</title>
        <authorList>
            <person name="Liu Q."/>
            <person name="Xin Y.-H."/>
        </authorList>
    </citation>
    <scope>NUCLEOTIDE SEQUENCE [LARGE SCALE GENOMIC DNA]</scope>
    <source>
        <strain evidence="1 2">GP3</strain>
    </source>
</reference>
<dbReference type="AlphaFoldDB" id="A0A2V3DNF1"/>
<evidence type="ECO:0000313" key="1">
    <source>
        <dbReference type="EMBL" id="PXA64009.1"/>
    </source>
</evidence>